<sequence length="91" mass="9467">MRGFSGEQLLAVADEYCAFHSCHVRSFAALAASAAVPGARLHGVPVFDSVEAAAAALAETIRALQPLSGANTGFNAGFAEVAAEVYRRWAE</sequence>
<dbReference type="RefSeq" id="WP_269951726.1">
    <property type="nucleotide sequence ID" value="NZ_JAKMUR010000002.1"/>
</dbReference>
<gene>
    <name evidence="1" type="ORF">L8U61_02165</name>
</gene>
<reference evidence="1" key="1">
    <citation type="submission" date="2022-02" db="EMBL/GenBank/DDBJ databases">
        <title>Corynebacterium sp. from urogenital microbiome.</title>
        <authorList>
            <person name="Cappelli E.A."/>
            <person name="Ribeiro T.G."/>
            <person name="Peixe L."/>
        </authorList>
    </citation>
    <scope>NUCLEOTIDE SEQUENCE</scope>
    <source>
        <strain evidence="1">C8Ua_144</strain>
    </source>
</reference>
<comment type="caution">
    <text evidence="1">The sequence shown here is derived from an EMBL/GenBank/DDBJ whole genome shotgun (WGS) entry which is preliminary data.</text>
</comment>
<keyword evidence="2" id="KW-1185">Reference proteome</keyword>
<proteinExistence type="predicted"/>
<organism evidence="1 2">
    <name type="scientific">Corynebacterium lehmanniae</name>
    <dbReference type="NCBI Taxonomy" id="2913497"/>
    <lineage>
        <taxon>Bacteria</taxon>
        <taxon>Bacillati</taxon>
        <taxon>Actinomycetota</taxon>
        <taxon>Actinomycetes</taxon>
        <taxon>Mycobacteriales</taxon>
        <taxon>Corynebacteriaceae</taxon>
        <taxon>Corynebacterium</taxon>
    </lineage>
</organism>
<name>A0ABT4R5V8_9CORY</name>
<accession>A0ABT4R5V8</accession>
<dbReference type="Proteomes" id="UP001146453">
    <property type="component" value="Unassembled WGS sequence"/>
</dbReference>
<dbReference type="EMBL" id="JAKMUR010000002">
    <property type="protein sequence ID" value="MCZ9290940.1"/>
    <property type="molecule type" value="Genomic_DNA"/>
</dbReference>
<evidence type="ECO:0000313" key="2">
    <source>
        <dbReference type="Proteomes" id="UP001146453"/>
    </source>
</evidence>
<evidence type="ECO:0000313" key="1">
    <source>
        <dbReference type="EMBL" id="MCZ9290940.1"/>
    </source>
</evidence>
<protein>
    <submittedName>
        <fullName evidence="1">TetR family transcriptional regulator</fullName>
    </submittedName>
</protein>